<protein>
    <submittedName>
        <fullName evidence="2">Uncharacterized protein</fullName>
    </submittedName>
</protein>
<evidence type="ECO:0000313" key="3">
    <source>
        <dbReference type="Proteomes" id="UP000254841"/>
    </source>
</evidence>
<name>A0A377J684_9HELI</name>
<dbReference type="OrthoDB" id="5327792at2"/>
<organism evidence="2 3">
    <name type="scientific">Helicobacter canis</name>
    <dbReference type="NCBI Taxonomy" id="29419"/>
    <lineage>
        <taxon>Bacteria</taxon>
        <taxon>Pseudomonadati</taxon>
        <taxon>Campylobacterota</taxon>
        <taxon>Epsilonproteobacteria</taxon>
        <taxon>Campylobacterales</taxon>
        <taxon>Helicobacteraceae</taxon>
        <taxon>Helicobacter</taxon>
    </lineage>
</organism>
<reference evidence="2 3" key="1">
    <citation type="submission" date="2018-06" db="EMBL/GenBank/DDBJ databases">
        <authorList>
            <consortium name="Pathogen Informatics"/>
            <person name="Doyle S."/>
        </authorList>
    </citation>
    <scope>NUCLEOTIDE SEQUENCE [LARGE SCALE GENOMIC DNA]</scope>
    <source>
        <strain evidence="2 3">NCTC12410</strain>
    </source>
</reference>
<dbReference type="AlphaFoldDB" id="A0A377J684"/>
<sequence>MKRLFIWGLGLGGVLIAVLLVALIVISYRLKDNMQNSINAQLQVLQEYIPSISYEPFTCSGVKSIACESSSIGLDGVVLENVRLELGQFTQTQGSVRITSQKISFAGDEILTLLFGVLAQDVDFSTELLPQSLDCKISGVLDKSEQAPDFDTMDTSIACITKGKNLSYKLVWDMQAGLGDVLAQAPTHFSDALSSMLKAYQDDSQKILSHTPVLFKSATLSLEPKELAQAIITKLANGQKLDAQAYQQYRINLARSLQSMKAFVMYIALLGDHRGKAQYLEVLVDGVLRMILGENNGVVYGLGYKNKSANNAFPLGEWLQDPAVSLRKSGVTFSFEEIPLDSIESKKD</sequence>
<dbReference type="EMBL" id="UGHV01000001">
    <property type="protein sequence ID" value="STO97805.1"/>
    <property type="molecule type" value="Genomic_DNA"/>
</dbReference>
<keyword evidence="1" id="KW-1133">Transmembrane helix</keyword>
<evidence type="ECO:0000256" key="1">
    <source>
        <dbReference type="SAM" id="Phobius"/>
    </source>
</evidence>
<dbReference type="Proteomes" id="UP000254841">
    <property type="component" value="Unassembled WGS sequence"/>
</dbReference>
<gene>
    <name evidence="2" type="ORF">NCTC12410_01642</name>
</gene>
<keyword evidence="1" id="KW-0472">Membrane</keyword>
<evidence type="ECO:0000313" key="2">
    <source>
        <dbReference type="EMBL" id="STO97805.1"/>
    </source>
</evidence>
<keyword evidence="1" id="KW-0812">Transmembrane</keyword>
<dbReference type="RefSeq" id="WP_115012014.1">
    <property type="nucleotide sequence ID" value="NZ_UGHV01000001.1"/>
</dbReference>
<proteinExistence type="predicted"/>
<feature type="transmembrane region" description="Helical" evidence="1">
    <location>
        <begin position="6"/>
        <end position="28"/>
    </location>
</feature>
<accession>A0A377J684</accession>